<dbReference type="SUPFAM" id="SSF48230">
    <property type="entry name" value="Chondroitin AC/alginate lyase"/>
    <property type="match status" value="1"/>
</dbReference>
<dbReference type="GO" id="GO:0042597">
    <property type="term" value="C:periplasmic space"/>
    <property type="evidence" value="ECO:0007669"/>
    <property type="project" value="UniProtKB-SubCell"/>
</dbReference>
<feature type="domain" description="Heparinase II/III-like C-terminal" evidence="5">
    <location>
        <begin position="313"/>
        <end position="523"/>
    </location>
</feature>
<comment type="subcellular location">
    <subcellularLocation>
        <location evidence="1">Periplasm</location>
    </subcellularLocation>
</comment>
<keyword evidence="2" id="KW-0732">Signal</keyword>
<dbReference type="Pfam" id="PF07940">
    <property type="entry name" value="Hepar_II_III_C"/>
    <property type="match status" value="1"/>
</dbReference>
<dbReference type="Pfam" id="PF16889">
    <property type="entry name" value="Hepar_II_III_N"/>
    <property type="match status" value="1"/>
</dbReference>
<dbReference type="Gene3D" id="2.70.98.70">
    <property type="match status" value="1"/>
</dbReference>
<dbReference type="GO" id="GO:0016829">
    <property type="term" value="F:lyase activity"/>
    <property type="evidence" value="ECO:0007669"/>
    <property type="project" value="UniProtKB-KW"/>
</dbReference>
<name>A0A3L8PYN4_9GAMM</name>
<feature type="domain" description="Heparin-sulfate lyase N-terminal" evidence="6">
    <location>
        <begin position="114"/>
        <end position="303"/>
    </location>
</feature>
<evidence type="ECO:0000313" key="7">
    <source>
        <dbReference type="EMBL" id="RLV60395.1"/>
    </source>
</evidence>
<keyword evidence="3" id="KW-0574">Periplasm</keyword>
<dbReference type="AlphaFoldDB" id="A0A3L8PYN4"/>
<dbReference type="PANTHER" id="PTHR39210:SF1">
    <property type="entry name" value="HEPARIN-SULFATE LYASE"/>
    <property type="match status" value="1"/>
</dbReference>
<dbReference type="InterPro" id="IPR008929">
    <property type="entry name" value="Chondroitin_lyas"/>
</dbReference>
<keyword evidence="4" id="KW-0456">Lyase</keyword>
<comment type="caution">
    <text evidence="7">The sequence shown here is derived from an EMBL/GenBank/DDBJ whole genome shotgun (WGS) entry which is preliminary data.</text>
</comment>
<dbReference type="Proteomes" id="UP000281474">
    <property type="component" value="Unassembled WGS sequence"/>
</dbReference>
<dbReference type="RefSeq" id="WP_121838293.1">
    <property type="nucleotide sequence ID" value="NZ_ML014765.1"/>
</dbReference>
<keyword evidence="8" id="KW-1185">Reference proteome</keyword>
<evidence type="ECO:0000313" key="8">
    <source>
        <dbReference type="Proteomes" id="UP000281474"/>
    </source>
</evidence>
<evidence type="ECO:0000259" key="5">
    <source>
        <dbReference type="Pfam" id="PF07940"/>
    </source>
</evidence>
<sequence>MKKLLLLFHTVKCLKWPQFYFRFYRKFFKPKVTEQFNQYVVKRSHLWKSVELFEEKITFDYRATFLNHSKTLNFPVDWNDESHSKLWTYNLHYFEELLSINSDQKRDFHSELIEQWIQDNPIGKGNGWEPYPISLRVPNIFKAWLSGMELTPSMFESLHAQASYLSNDLEKHLLGNHYFVNLKALLFAGVIFKNSRWLNIAEKGLLKEIPEQILDDGFNFELTPMYHSLILVDMLDMCNLCRSYPESVSSELSRLIEKYIPKMLHCMEAISHPDGGVSFFNDSVDGIAPQQALIKNYAKGLGFQSENFNLENAQVFDLKHSGYLVATLKGLKVIFDASNVGPDYIPGHAHADTLSFEMSIGPERVFVNTGISQYGLSPQRLIERKTISHNTIEVDNKDSSQVWSGFRVAKRARINWRYAEIKGDGVILSASHNGYENIIGGCEHARTIELGTNSFVISDKIKGQFNTAISRLYFHPDLSVTLSEGMLAVEGQHFSMRCDLSSLDVCLKESLWHPEFGLSRANKVLETKMETDALSLNFLWNKK</sequence>
<proteinExistence type="predicted"/>
<accession>A0A3L8PYN4</accession>
<dbReference type="Gene3D" id="1.50.10.100">
    <property type="entry name" value="Chondroitin AC/alginate lyase"/>
    <property type="match status" value="1"/>
</dbReference>
<evidence type="ECO:0000256" key="3">
    <source>
        <dbReference type="ARBA" id="ARBA00022764"/>
    </source>
</evidence>
<dbReference type="PANTHER" id="PTHR39210">
    <property type="entry name" value="HEPARIN-SULFATE LYASE"/>
    <property type="match status" value="1"/>
</dbReference>
<dbReference type="EMBL" id="QZEI01000016">
    <property type="protein sequence ID" value="RLV60395.1"/>
    <property type="molecule type" value="Genomic_DNA"/>
</dbReference>
<reference evidence="7 8" key="1">
    <citation type="submission" date="2018-09" db="EMBL/GenBank/DDBJ databases">
        <title>Phylogeny of the Shewanellaceae, and recommendation for two new genera, Pseudoshewanella and Parashewanella.</title>
        <authorList>
            <person name="Wang G."/>
        </authorList>
    </citation>
    <scope>NUCLEOTIDE SEQUENCE [LARGE SCALE GENOMIC DNA]</scope>
    <source>
        <strain evidence="7 8">C51</strain>
    </source>
</reference>
<protein>
    <submittedName>
        <fullName evidence="7">Uncharacterized protein</fullName>
    </submittedName>
</protein>
<evidence type="ECO:0000259" key="6">
    <source>
        <dbReference type="Pfam" id="PF16889"/>
    </source>
</evidence>
<dbReference type="InterPro" id="IPR012480">
    <property type="entry name" value="Hepar_II_III_C"/>
</dbReference>
<dbReference type="InterPro" id="IPR031680">
    <property type="entry name" value="Hepar_II_III_N"/>
</dbReference>
<organism evidence="7 8">
    <name type="scientific">Parashewanella curva</name>
    <dbReference type="NCBI Taxonomy" id="2338552"/>
    <lineage>
        <taxon>Bacteria</taxon>
        <taxon>Pseudomonadati</taxon>
        <taxon>Pseudomonadota</taxon>
        <taxon>Gammaproteobacteria</taxon>
        <taxon>Alteromonadales</taxon>
        <taxon>Shewanellaceae</taxon>
        <taxon>Parashewanella</taxon>
    </lineage>
</organism>
<evidence type="ECO:0000256" key="4">
    <source>
        <dbReference type="ARBA" id="ARBA00023239"/>
    </source>
</evidence>
<gene>
    <name evidence="7" type="ORF">D5018_06980</name>
</gene>
<evidence type="ECO:0000256" key="2">
    <source>
        <dbReference type="ARBA" id="ARBA00022729"/>
    </source>
</evidence>
<dbReference type="OrthoDB" id="9763014at2"/>
<evidence type="ECO:0000256" key="1">
    <source>
        <dbReference type="ARBA" id="ARBA00004418"/>
    </source>
</evidence>